<dbReference type="EMBL" id="VWOX01000039">
    <property type="protein sequence ID" value="KAA5536078.1"/>
    <property type="molecule type" value="Genomic_DNA"/>
</dbReference>
<sequence length="169" mass="18485">MANVIRLLTLSFCITAFTHPCAADDPVLGPPTWIIEARMESDGPRGQSVLIGTVLDWSESRQSWTHSGTIQHESKSVDASRTRSRSIFMLTSDRFTATMNTLKFSRLDGSIIDPDDLPDLLAAKRAVAFVPKGTGIHSAITAAMHPDTIVITRVSYPSDPVVIPLPEKR</sequence>
<accession>A0A5M6CLI4</accession>
<gene>
    <name evidence="2" type="ORF">FYK55_28195</name>
</gene>
<feature type="signal peptide" evidence="1">
    <location>
        <begin position="1"/>
        <end position="22"/>
    </location>
</feature>
<keyword evidence="1" id="KW-0732">Signal</keyword>
<feature type="chain" id="PRO_5024391463" evidence="1">
    <location>
        <begin position="23"/>
        <end position="169"/>
    </location>
</feature>
<proteinExistence type="predicted"/>
<dbReference type="RefSeq" id="WP_150079968.1">
    <property type="nucleotide sequence ID" value="NZ_VWOX01000039.1"/>
</dbReference>
<protein>
    <submittedName>
        <fullName evidence="2">Uncharacterized protein</fullName>
    </submittedName>
</protein>
<comment type="caution">
    <text evidence="2">The sequence shown here is derived from an EMBL/GenBank/DDBJ whole genome shotgun (WGS) entry which is preliminary data.</text>
</comment>
<evidence type="ECO:0000313" key="3">
    <source>
        <dbReference type="Proteomes" id="UP000324479"/>
    </source>
</evidence>
<evidence type="ECO:0000256" key="1">
    <source>
        <dbReference type="SAM" id="SignalP"/>
    </source>
</evidence>
<keyword evidence="3" id="KW-1185">Reference proteome</keyword>
<evidence type="ECO:0000313" key="2">
    <source>
        <dbReference type="EMBL" id="KAA5536078.1"/>
    </source>
</evidence>
<dbReference type="AlphaFoldDB" id="A0A5M6CLI4"/>
<reference evidence="2 3" key="1">
    <citation type="submission" date="2019-08" db="EMBL/GenBank/DDBJ databases">
        <authorList>
            <person name="Dhanesh K."/>
            <person name="Kumar G."/>
            <person name="Sasikala C."/>
            <person name="Venkata Ramana C."/>
        </authorList>
    </citation>
    <scope>NUCLEOTIDE SEQUENCE [LARGE SCALE GENOMIC DNA]</scope>
    <source>
        <strain evidence="2 3">JC645</strain>
    </source>
</reference>
<organism evidence="2 3">
    <name type="scientific">Roseiconus nitratireducens</name>
    <dbReference type="NCBI Taxonomy" id="2605748"/>
    <lineage>
        <taxon>Bacteria</taxon>
        <taxon>Pseudomonadati</taxon>
        <taxon>Planctomycetota</taxon>
        <taxon>Planctomycetia</taxon>
        <taxon>Pirellulales</taxon>
        <taxon>Pirellulaceae</taxon>
        <taxon>Roseiconus</taxon>
    </lineage>
</organism>
<name>A0A5M6CLI4_9BACT</name>
<dbReference type="Proteomes" id="UP000324479">
    <property type="component" value="Unassembled WGS sequence"/>
</dbReference>